<sequence>MKRRELMSVAMAMALALALALMVSASQLARAQTSTPDLQGFTENLPPLNFTATGSSGEAAGFGVELLRLMAREAGLSLDIQVQPWIRAMRSAGEANNTVLFSLARLPEREPQFQWVGPISERRIVIYRLSKRSDIRFTGLEQLQGLRLGVVRESASAKHLLALGLKPEVDLEWGSDDASNLRKLLAGRMDLLVMLDWAAAWHLRQHKLPFSSLTEVAVLDASLSYWYGLHLQIEPSVKRRLQTALDHIKRDGRYAALRLRYFD</sequence>
<dbReference type="Proteomes" id="UP001209701">
    <property type="component" value="Unassembled WGS sequence"/>
</dbReference>
<evidence type="ECO:0000313" key="3">
    <source>
        <dbReference type="EMBL" id="MCV2370087.1"/>
    </source>
</evidence>
<gene>
    <name evidence="3" type="ORF">LNV07_18550</name>
</gene>
<keyword evidence="1" id="KW-0732">Signal</keyword>
<dbReference type="InterPro" id="IPR001638">
    <property type="entry name" value="Solute-binding_3/MltF_N"/>
</dbReference>
<evidence type="ECO:0000256" key="1">
    <source>
        <dbReference type="SAM" id="SignalP"/>
    </source>
</evidence>
<protein>
    <submittedName>
        <fullName evidence="3">Transporter substrate-binding domain-containing protein</fullName>
    </submittedName>
</protein>
<name>A0ABT2YJ34_9BURK</name>
<dbReference type="PANTHER" id="PTHR38834">
    <property type="entry name" value="PERIPLASMIC SUBSTRATE BINDING PROTEIN FAMILY 3"/>
    <property type="match status" value="1"/>
</dbReference>
<comment type="caution">
    <text evidence="3">The sequence shown here is derived from an EMBL/GenBank/DDBJ whole genome shotgun (WGS) entry which is preliminary data.</text>
</comment>
<feature type="chain" id="PRO_5045209159" evidence="1">
    <location>
        <begin position="32"/>
        <end position="263"/>
    </location>
</feature>
<dbReference type="SUPFAM" id="SSF53850">
    <property type="entry name" value="Periplasmic binding protein-like II"/>
    <property type="match status" value="1"/>
</dbReference>
<accession>A0ABT2YJ34</accession>
<feature type="domain" description="Solute-binding protein family 3/N-terminal" evidence="2">
    <location>
        <begin position="40"/>
        <end position="262"/>
    </location>
</feature>
<dbReference type="Gene3D" id="3.40.190.10">
    <property type="entry name" value="Periplasmic binding protein-like II"/>
    <property type="match status" value="2"/>
</dbReference>
<reference evidence="3 4" key="1">
    <citation type="submission" date="2021-11" db="EMBL/GenBank/DDBJ databases">
        <authorList>
            <person name="Liang Q."/>
            <person name="Mou H."/>
            <person name="Liu Z."/>
        </authorList>
    </citation>
    <scope>NUCLEOTIDE SEQUENCE [LARGE SCALE GENOMIC DNA]</scope>
    <source>
        <strain evidence="3 4">CHU3</strain>
    </source>
</reference>
<dbReference type="EMBL" id="JAJIRN010000008">
    <property type="protein sequence ID" value="MCV2370087.1"/>
    <property type="molecule type" value="Genomic_DNA"/>
</dbReference>
<dbReference type="PANTHER" id="PTHR38834:SF3">
    <property type="entry name" value="SOLUTE-BINDING PROTEIN FAMILY 3_N-TERMINAL DOMAIN-CONTAINING PROTEIN"/>
    <property type="match status" value="1"/>
</dbReference>
<evidence type="ECO:0000313" key="4">
    <source>
        <dbReference type="Proteomes" id="UP001209701"/>
    </source>
</evidence>
<keyword evidence="4" id="KW-1185">Reference proteome</keyword>
<dbReference type="Pfam" id="PF00497">
    <property type="entry name" value="SBP_bac_3"/>
    <property type="match status" value="1"/>
</dbReference>
<feature type="signal peptide" evidence="1">
    <location>
        <begin position="1"/>
        <end position="31"/>
    </location>
</feature>
<dbReference type="RefSeq" id="WP_263572667.1">
    <property type="nucleotide sequence ID" value="NZ_JAJIRN010000008.1"/>
</dbReference>
<organism evidence="3 4">
    <name type="scientific">Roseateles oligotrophus</name>
    <dbReference type="NCBI Taxonomy" id="1769250"/>
    <lineage>
        <taxon>Bacteria</taxon>
        <taxon>Pseudomonadati</taxon>
        <taxon>Pseudomonadota</taxon>
        <taxon>Betaproteobacteria</taxon>
        <taxon>Burkholderiales</taxon>
        <taxon>Sphaerotilaceae</taxon>
        <taxon>Roseateles</taxon>
    </lineage>
</organism>
<proteinExistence type="predicted"/>
<evidence type="ECO:0000259" key="2">
    <source>
        <dbReference type="Pfam" id="PF00497"/>
    </source>
</evidence>